<dbReference type="EMBL" id="CM029041">
    <property type="protein sequence ID" value="KAG2629238.1"/>
    <property type="molecule type" value="Genomic_DNA"/>
</dbReference>
<proteinExistence type="predicted"/>
<feature type="compositionally biased region" description="Basic residues" evidence="1">
    <location>
        <begin position="25"/>
        <end position="40"/>
    </location>
</feature>
<comment type="caution">
    <text evidence="2">The sequence shown here is derived from an EMBL/GenBank/DDBJ whole genome shotgun (WGS) entry which is preliminary data.</text>
</comment>
<dbReference type="AlphaFoldDB" id="A0A8T0V458"/>
<sequence>MRGSAASRRRAGVRHEQARSGVLIRGRRRRDPRPAAHRLQPRWDAEAGQGHSGARLEAAGGAAAARAEGRARGAGVFGGRDRFARRGGAQGRRYRGGGG</sequence>
<evidence type="ECO:0000313" key="3">
    <source>
        <dbReference type="Proteomes" id="UP000823388"/>
    </source>
</evidence>
<feature type="region of interest" description="Disordered" evidence="1">
    <location>
        <begin position="1"/>
        <end position="99"/>
    </location>
</feature>
<reference evidence="2" key="1">
    <citation type="submission" date="2020-05" db="EMBL/GenBank/DDBJ databases">
        <title>WGS assembly of Panicum virgatum.</title>
        <authorList>
            <person name="Lovell J.T."/>
            <person name="Jenkins J."/>
            <person name="Shu S."/>
            <person name="Juenger T.E."/>
            <person name="Schmutz J."/>
        </authorList>
    </citation>
    <scope>NUCLEOTIDE SEQUENCE</scope>
    <source>
        <strain evidence="2">AP13</strain>
    </source>
</reference>
<accession>A0A8T0V458</accession>
<protein>
    <submittedName>
        <fullName evidence="2">Uncharacterized protein</fullName>
    </submittedName>
</protein>
<evidence type="ECO:0000313" key="2">
    <source>
        <dbReference type="EMBL" id="KAG2629238.1"/>
    </source>
</evidence>
<feature type="compositionally biased region" description="Low complexity" evidence="1">
    <location>
        <begin position="53"/>
        <end position="66"/>
    </location>
</feature>
<gene>
    <name evidence="2" type="ORF">PVAP13_3KG433301</name>
</gene>
<organism evidence="2 3">
    <name type="scientific">Panicum virgatum</name>
    <name type="common">Blackwell switchgrass</name>
    <dbReference type="NCBI Taxonomy" id="38727"/>
    <lineage>
        <taxon>Eukaryota</taxon>
        <taxon>Viridiplantae</taxon>
        <taxon>Streptophyta</taxon>
        <taxon>Embryophyta</taxon>
        <taxon>Tracheophyta</taxon>
        <taxon>Spermatophyta</taxon>
        <taxon>Magnoliopsida</taxon>
        <taxon>Liliopsida</taxon>
        <taxon>Poales</taxon>
        <taxon>Poaceae</taxon>
        <taxon>PACMAD clade</taxon>
        <taxon>Panicoideae</taxon>
        <taxon>Panicodae</taxon>
        <taxon>Paniceae</taxon>
        <taxon>Panicinae</taxon>
        <taxon>Panicum</taxon>
        <taxon>Panicum sect. Hiantes</taxon>
    </lineage>
</organism>
<keyword evidence="3" id="KW-1185">Reference proteome</keyword>
<dbReference type="Proteomes" id="UP000823388">
    <property type="component" value="Chromosome 3K"/>
</dbReference>
<name>A0A8T0V458_PANVG</name>
<evidence type="ECO:0000256" key="1">
    <source>
        <dbReference type="SAM" id="MobiDB-lite"/>
    </source>
</evidence>